<feature type="domain" description="DUS-like FMN-binding" evidence="9">
    <location>
        <begin position="11"/>
        <end position="201"/>
    </location>
</feature>
<evidence type="ECO:0000256" key="3">
    <source>
        <dbReference type="ARBA" id="ARBA00022643"/>
    </source>
</evidence>
<reference evidence="10" key="1">
    <citation type="submission" date="2022-07" db="EMBL/GenBank/DDBJ databases">
        <title>Phylogenomic reconstructions and comparative analyses of Kickxellomycotina fungi.</title>
        <authorList>
            <person name="Reynolds N.K."/>
            <person name="Stajich J.E."/>
            <person name="Barry K."/>
            <person name="Grigoriev I.V."/>
            <person name="Crous P."/>
            <person name="Smith M.E."/>
        </authorList>
    </citation>
    <scope>NUCLEOTIDE SEQUENCE</scope>
    <source>
        <strain evidence="10">NBRC 100468</strain>
    </source>
</reference>
<keyword evidence="6 10" id="KW-0560">Oxidoreductase</keyword>
<evidence type="ECO:0000256" key="1">
    <source>
        <dbReference type="ARBA" id="ARBA00001917"/>
    </source>
</evidence>
<dbReference type="PANTHER" id="PTHR11082:SF31">
    <property type="entry name" value="TRNA-DIHYDROURIDINE(20A_20B) SYNTHASE [NAD(P)+]-LIKE"/>
    <property type="match status" value="1"/>
</dbReference>
<evidence type="ECO:0000256" key="6">
    <source>
        <dbReference type="ARBA" id="ARBA00023002"/>
    </source>
</evidence>
<comment type="catalytic activity">
    <reaction evidence="8">
        <text>a 5,6-dihydrouridine in mRNA + NADP(+) = a uridine in mRNA + NADPH + H(+)</text>
        <dbReference type="Rhea" id="RHEA:69855"/>
        <dbReference type="Rhea" id="RHEA-COMP:14658"/>
        <dbReference type="Rhea" id="RHEA-COMP:17789"/>
        <dbReference type="ChEBI" id="CHEBI:15378"/>
        <dbReference type="ChEBI" id="CHEBI:57783"/>
        <dbReference type="ChEBI" id="CHEBI:58349"/>
        <dbReference type="ChEBI" id="CHEBI:65315"/>
        <dbReference type="ChEBI" id="CHEBI:74443"/>
    </reaction>
    <physiologicalReaction direction="right-to-left" evidence="8">
        <dbReference type="Rhea" id="RHEA:69857"/>
    </physiologicalReaction>
</comment>
<dbReference type="Gene3D" id="3.20.20.70">
    <property type="entry name" value="Aldolase class I"/>
    <property type="match status" value="1"/>
</dbReference>
<sequence>MLADVFKESEFGRDDFTTNNTDSPVVAQFAASNPKDLADAAEIIAPYVDGVDLNCGCPQRWAWKEKIGAYMMEQPELVREMVRNVKARVDIPCSIKIRKHDDLRYVKHPVITFGLQKFVRRAESVGVDWITIHGRTRKQSNRLPVDVEAIKLVKSVATVPIIANGGVFTKEQADQLHKETGVNGIMSARGLLKNPAFFAGHDYTPLECVQVCR</sequence>
<evidence type="ECO:0000256" key="2">
    <source>
        <dbReference type="ARBA" id="ARBA00022630"/>
    </source>
</evidence>
<evidence type="ECO:0000313" key="11">
    <source>
        <dbReference type="Proteomes" id="UP001150538"/>
    </source>
</evidence>
<dbReference type="EMBL" id="JANBPU010000249">
    <property type="protein sequence ID" value="KAJ1913635.1"/>
    <property type="molecule type" value="Genomic_DNA"/>
</dbReference>
<evidence type="ECO:0000256" key="8">
    <source>
        <dbReference type="ARBA" id="ARBA00049447"/>
    </source>
</evidence>
<dbReference type="EC" id="1.3.1.90" evidence="10"/>
<organism evidence="10 11">
    <name type="scientific">Mycoemilia scoparia</name>
    <dbReference type="NCBI Taxonomy" id="417184"/>
    <lineage>
        <taxon>Eukaryota</taxon>
        <taxon>Fungi</taxon>
        <taxon>Fungi incertae sedis</taxon>
        <taxon>Zoopagomycota</taxon>
        <taxon>Kickxellomycotina</taxon>
        <taxon>Kickxellomycetes</taxon>
        <taxon>Kickxellales</taxon>
        <taxon>Kickxellaceae</taxon>
        <taxon>Mycoemilia</taxon>
    </lineage>
</organism>
<dbReference type="OrthoDB" id="9977870at2759"/>
<dbReference type="InterPro" id="IPR013785">
    <property type="entry name" value="Aldolase_TIM"/>
</dbReference>
<keyword evidence="3" id="KW-0288">FMN</keyword>
<dbReference type="Pfam" id="PF01207">
    <property type="entry name" value="Dus"/>
    <property type="match status" value="1"/>
</dbReference>
<evidence type="ECO:0000256" key="4">
    <source>
        <dbReference type="ARBA" id="ARBA00022664"/>
    </source>
</evidence>
<dbReference type="GO" id="GO:0006397">
    <property type="term" value="P:mRNA processing"/>
    <property type="evidence" value="ECO:0007669"/>
    <property type="project" value="UniProtKB-KW"/>
</dbReference>
<evidence type="ECO:0000259" key="9">
    <source>
        <dbReference type="Pfam" id="PF01207"/>
    </source>
</evidence>
<comment type="catalytic activity">
    <reaction evidence="7">
        <text>a 5,6-dihydrouridine in mRNA + NAD(+) = a uridine in mRNA + NADH + H(+)</text>
        <dbReference type="Rhea" id="RHEA:69851"/>
        <dbReference type="Rhea" id="RHEA-COMP:14658"/>
        <dbReference type="Rhea" id="RHEA-COMP:17789"/>
        <dbReference type="ChEBI" id="CHEBI:15378"/>
        <dbReference type="ChEBI" id="CHEBI:57540"/>
        <dbReference type="ChEBI" id="CHEBI:57945"/>
        <dbReference type="ChEBI" id="CHEBI:65315"/>
        <dbReference type="ChEBI" id="CHEBI:74443"/>
    </reaction>
    <physiologicalReaction direction="right-to-left" evidence="7">
        <dbReference type="Rhea" id="RHEA:69853"/>
    </physiologicalReaction>
</comment>
<name>A0A9W7ZP45_9FUNG</name>
<dbReference type="InterPro" id="IPR035587">
    <property type="entry name" value="DUS-like_FMN-bd"/>
</dbReference>
<keyword evidence="2" id="KW-0285">Flavoprotein</keyword>
<protein>
    <submittedName>
        <fullName evidence="10">tRNA dihydrouridine synthase</fullName>
        <ecNumber evidence="10">1.3.1.90</ecNumber>
    </submittedName>
</protein>
<keyword evidence="5" id="KW-0819">tRNA processing</keyword>
<dbReference type="AlphaFoldDB" id="A0A9W7ZP45"/>
<keyword evidence="4" id="KW-0507">mRNA processing</keyword>
<dbReference type="CDD" id="cd02801">
    <property type="entry name" value="DUS_like_FMN"/>
    <property type="match status" value="1"/>
</dbReference>
<comment type="cofactor">
    <cofactor evidence="1">
        <name>FMN</name>
        <dbReference type="ChEBI" id="CHEBI:58210"/>
    </cofactor>
</comment>
<comment type="caution">
    <text evidence="10">The sequence shown here is derived from an EMBL/GenBank/DDBJ whole genome shotgun (WGS) entry which is preliminary data.</text>
</comment>
<gene>
    <name evidence="10" type="primary">DUS4</name>
    <name evidence="10" type="ORF">H4219_005129</name>
</gene>
<accession>A0A9W7ZP45</accession>
<evidence type="ECO:0000256" key="7">
    <source>
        <dbReference type="ARBA" id="ARBA00048342"/>
    </source>
</evidence>
<dbReference type="GO" id="GO:0102266">
    <property type="term" value="F:tRNA-dihydrouridine20a synthase activity"/>
    <property type="evidence" value="ECO:0007669"/>
    <property type="project" value="UniProtKB-EC"/>
</dbReference>
<proteinExistence type="predicted"/>
<dbReference type="PROSITE" id="PS01136">
    <property type="entry name" value="UPF0034"/>
    <property type="match status" value="1"/>
</dbReference>
<dbReference type="GO" id="GO:0050660">
    <property type="term" value="F:flavin adenine dinucleotide binding"/>
    <property type="evidence" value="ECO:0007669"/>
    <property type="project" value="InterPro"/>
</dbReference>
<dbReference type="PANTHER" id="PTHR11082">
    <property type="entry name" value="TRNA-DIHYDROURIDINE SYNTHASE"/>
    <property type="match status" value="1"/>
</dbReference>
<keyword evidence="11" id="KW-1185">Reference proteome</keyword>
<dbReference type="Proteomes" id="UP001150538">
    <property type="component" value="Unassembled WGS sequence"/>
</dbReference>
<dbReference type="InterPro" id="IPR018517">
    <property type="entry name" value="tRNA_hU_synthase_CS"/>
</dbReference>
<dbReference type="SUPFAM" id="SSF51395">
    <property type="entry name" value="FMN-linked oxidoreductases"/>
    <property type="match status" value="1"/>
</dbReference>
<evidence type="ECO:0000256" key="5">
    <source>
        <dbReference type="ARBA" id="ARBA00022694"/>
    </source>
</evidence>
<evidence type="ECO:0000313" key="10">
    <source>
        <dbReference type="EMBL" id="KAJ1913635.1"/>
    </source>
</evidence>